<reference evidence="2" key="1">
    <citation type="submission" date="2018-11" db="EMBL/GenBank/DDBJ databases">
        <authorList>
            <consortium name="Pathogen Informatics"/>
        </authorList>
    </citation>
    <scope>NUCLEOTIDE SEQUENCE</scope>
</reference>
<accession>A0A448XIC5</accession>
<protein>
    <submittedName>
        <fullName evidence="2">Uncharacterized protein</fullName>
    </submittedName>
</protein>
<sequence length="143" mass="16451">MVHLSPPPPLPTTPSARPAPAPPVPPPHPRRRRRPRQQTYSRLDTLQSPLLCILTPSRRICSRPRRLWPVVRPRTCRQVHEPRGCRPTPSVGRHGRPTGRSRLTCLIAGTCVTALDTWRRKSNRLSCTCVFFFSLLIRYQHHH</sequence>
<name>A0A448XIC5_9PLAT</name>
<feature type="compositionally biased region" description="Pro residues" evidence="1">
    <location>
        <begin position="1"/>
        <end position="27"/>
    </location>
</feature>
<proteinExistence type="predicted"/>
<keyword evidence="3" id="KW-1185">Reference proteome</keyword>
<dbReference type="EMBL" id="CAAALY010254707">
    <property type="protein sequence ID" value="VEL37355.1"/>
    <property type="molecule type" value="Genomic_DNA"/>
</dbReference>
<evidence type="ECO:0000313" key="2">
    <source>
        <dbReference type="EMBL" id="VEL37355.1"/>
    </source>
</evidence>
<evidence type="ECO:0000256" key="1">
    <source>
        <dbReference type="SAM" id="MobiDB-lite"/>
    </source>
</evidence>
<evidence type="ECO:0000313" key="3">
    <source>
        <dbReference type="Proteomes" id="UP000784294"/>
    </source>
</evidence>
<gene>
    <name evidence="2" type="ORF">PXEA_LOCUS30795</name>
</gene>
<dbReference type="AlphaFoldDB" id="A0A448XIC5"/>
<organism evidence="2 3">
    <name type="scientific">Protopolystoma xenopodis</name>
    <dbReference type="NCBI Taxonomy" id="117903"/>
    <lineage>
        <taxon>Eukaryota</taxon>
        <taxon>Metazoa</taxon>
        <taxon>Spiralia</taxon>
        <taxon>Lophotrochozoa</taxon>
        <taxon>Platyhelminthes</taxon>
        <taxon>Monogenea</taxon>
        <taxon>Polyopisthocotylea</taxon>
        <taxon>Polystomatidea</taxon>
        <taxon>Polystomatidae</taxon>
        <taxon>Protopolystoma</taxon>
    </lineage>
</organism>
<comment type="caution">
    <text evidence="2">The sequence shown here is derived from an EMBL/GenBank/DDBJ whole genome shotgun (WGS) entry which is preliminary data.</text>
</comment>
<dbReference type="Proteomes" id="UP000784294">
    <property type="component" value="Unassembled WGS sequence"/>
</dbReference>
<feature type="region of interest" description="Disordered" evidence="1">
    <location>
        <begin position="1"/>
        <end position="43"/>
    </location>
</feature>